<name>A0ABS1JTZ3_9BURK</name>
<keyword evidence="1" id="KW-0472">Membrane</keyword>
<feature type="transmembrane region" description="Helical" evidence="1">
    <location>
        <begin position="6"/>
        <end position="24"/>
    </location>
</feature>
<dbReference type="RefSeq" id="WP_201692381.1">
    <property type="nucleotide sequence ID" value="NZ_JAEQND010000013.1"/>
</dbReference>
<sequence>MFVNILTAVALATVLTLGLVTLYYEDLDAKGACLVLGVMSAILGVLYVSGALTALLPA</sequence>
<gene>
    <name evidence="2" type="ORF">JI746_21760</name>
</gene>
<evidence type="ECO:0000313" key="3">
    <source>
        <dbReference type="Proteomes" id="UP000622707"/>
    </source>
</evidence>
<accession>A0ABS1JTZ3</accession>
<comment type="caution">
    <text evidence="2">The sequence shown here is derived from an EMBL/GenBank/DDBJ whole genome shotgun (WGS) entry which is preliminary data.</text>
</comment>
<reference evidence="2 3" key="1">
    <citation type="journal article" date="2017" name="Int. J. Syst. Evol. Microbiol.">
        <title>Ramlibacter alkalitolerans sp. nov., alkali-tolerant bacterium isolated from soil of ginseng.</title>
        <authorList>
            <person name="Lee D.H."/>
            <person name="Cha C.J."/>
        </authorList>
    </citation>
    <scope>NUCLEOTIDE SEQUENCE [LARGE SCALE GENOMIC DNA]</scope>
    <source>
        <strain evidence="2 3">KACC 19305</strain>
    </source>
</reference>
<organism evidence="2 3">
    <name type="scientific">Ramlibacter alkalitolerans</name>
    <dbReference type="NCBI Taxonomy" id="2039631"/>
    <lineage>
        <taxon>Bacteria</taxon>
        <taxon>Pseudomonadati</taxon>
        <taxon>Pseudomonadota</taxon>
        <taxon>Betaproteobacteria</taxon>
        <taxon>Burkholderiales</taxon>
        <taxon>Comamonadaceae</taxon>
        <taxon>Ramlibacter</taxon>
    </lineage>
</organism>
<evidence type="ECO:0008006" key="4">
    <source>
        <dbReference type="Google" id="ProtNLM"/>
    </source>
</evidence>
<feature type="transmembrane region" description="Helical" evidence="1">
    <location>
        <begin position="31"/>
        <end position="56"/>
    </location>
</feature>
<keyword evidence="1" id="KW-1133">Transmembrane helix</keyword>
<protein>
    <recommendedName>
        <fullName evidence="4">TMhelix containing protein</fullName>
    </recommendedName>
</protein>
<evidence type="ECO:0000313" key="2">
    <source>
        <dbReference type="EMBL" id="MBL0427748.1"/>
    </source>
</evidence>
<proteinExistence type="predicted"/>
<evidence type="ECO:0000256" key="1">
    <source>
        <dbReference type="SAM" id="Phobius"/>
    </source>
</evidence>
<dbReference type="Proteomes" id="UP000622707">
    <property type="component" value="Unassembled WGS sequence"/>
</dbReference>
<keyword evidence="3" id="KW-1185">Reference proteome</keyword>
<keyword evidence="1" id="KW-0812">Transmembrane</keyword>
<dbReference type="EMBL" id="JAEQND010000013">
    <property type="protein sequence ID" value="MBL0427748.1"/>
    <property type="molecule type" value="Genomic_DNA"/>
</dbReference>